<organism evidence="2 3">
    <name type="scientific">Phycomyces blakesleeanus (strain ATCC 8743b / DSM 1359 / FGSC 10004 / NBRC 33097 / NRRL 1555)</name>
    <dbReference type="NCBI Taxonomy" id="763407"/>
    <lineage>
        <taxon>Eukaryota</taxon>
        <taxon>Fungi</taxon>
        <taxon>Fungi incertae sedis</taxon>
        <taxon>Mucoromycota</taxon>
        <taxon>Mucoromycotina</taxon>
        <taxon>Mucoromycetes</taxon>
        <taxon>Mucorales</taxon>
        <taxon>Phycomycetaceae</taxon>
        <taxon>Phycomyces</taxon>
    </lineage>
</organism>
<gene>
    <name evidence="2" type="ORF">PHYBLDRAFT_158992</name>
</gene>
<keyword evidence="3" id="KW-1185">Reference proteome</keyword>
<evidence type="ECO:0000313" key="2">
    <source>
        <dbReference type="EMBL" id="OAD72798.1"/>
    </source>
</evidence>
<feature type="compositionally biased region" description="Low complexity" evidence="1">
    <location>
        <begin position="1"/>
        <end position="15"/>
    </location>
</feature>
<dbReference type="AlphaFoldDB" id="A0A162NBA8"/>
<dbReference type="GeneID" id="28994800"/>
<feature type="compositionally biased region" description="Polar residues" evidence="1">
    <location>
        <begin position="133"/>
        <end position="150"/>
    </location>
</feature>
<dbReference type="InParanoid" id="A0A162NBA8"/>
<dbReference type="OrthoDB" id="2282537at2759"/>
<protein>
    <submittedName>
        <fullName evidence="2">Uncharacterized protein</fullName>
    </submittedName>
</protein>
<accession>A0A162NBA8</accession>
<dbReference type="RefSeq" id="XP_018290838.1">
    <property type="nucleotide sequence ID" value="XM_018433894.1"/>
</dbReference>
<evidence type="ECO:0000256" key="1">
    <source>
        <dbReference type="SAM" id="MobiDB-lite"/>
    </source>
</evidence>
<feature type="compositionally biased region" description="Polar residues" evidence="1">
    <location>
        <begin position="27"/>
        <end position="39"/>
    </location>
</feature>
<reference evidence="3" key="1">
    <citation type="submission" date="2015-06" db="EMBL/GenBank/DDBJ databases">
        <title>Expansion of signal transduction pathways in fungi by whole-genome duplication.</title>
        <authorList>
            <consortium name="DOE Joint Genome Institute"/>
            <person name="Corrochano L.M."/>
            <person name="Kuo A."/>
            <person name="Marcet-Houben M."/>
            <person name="Polaino S."/>
            <person name="Salamov A."/>
            <person name="Villalobos J.M."/>
            <person name="Alvarez M.I."/>
            <person name="Avalos J."/>
            <person name="Benito E.P."/>
            <person name="Benoit I."/>
            <person name="Burger G."/>
            <person name="Camino L.P."/>
            <person name="Canovas D."/>
            <person name="Cerda-Olmedo E."/>
            <person name="Cheng J.-F."/>
            <person name="Dominguez A."/>
            <person name="Elias M."/>
            <person name="Eslava A.P."/>
            <person name="Glaser F."/>
            <person name="Grimwood J."/>
            <person name="Gutierrez G."/>
            <person name="Heitman J."/>
            <person name="Henrissat B."/>
            <person name="Iturriaga E.A."/>
            <person name="Lang B.F."/>
            <person name="Lavin J.L."/>
            <person name="Lee S."/>
            <person name="Li W."/>
            <person name="Lindquist E."/>
            <person name="Lopez-Garcia S."/>
            <person name="Luque E.M."/>
            <person name="Marcos A.T."/>
            <person name="Martin J."/>
            <person name="McCluskey K."/>
            <person name="Medina H.R."/>
            <person name="Miralles-Duran A."/>
            <person name="Miyazaki A."/>
            <person name="Munoz-Torres E."/>
            <person name="Oguiza J.A."/>
            <person name="Ohm R."/>
            <person name="Olmedo M."/>
            <person name="Orejas M."/>
            <person name="Ortiz-Castellanos L."/>
            <person name="Pisabarro A.G."/>
            <person name="Rodriguez-Romero J."/>
            <person name="Ruiz-Herrera J."/>
            <person name="Ruiz-Vazquez R."/>
            <person name="Sanz C."/>
            <person name="Schackwitz W."/>
            <person name="Schmutz J."/>
            <person name="Shahriari M."/>
            <person name="Shelest E."/>
            <person name="Silva-Franco F."/>
            <person name="Soanes D."/>
            <person name="Syed K."/>
            <person name="Tagua V.G."/>
            <person name="Talbot N.J."/>
            <person name="Thon M."/>
            <person name="De vries R.P."/>
            <person name="Wiebenga A."/>
            <person name="Yadav J.S."/>
            <person name="Braun E.L."/>
            <person name="Baker S."/>
            <person name="Garre V."/>
            <person name="Horwitz B."/>
            <person name="Torres-Martinez S."/>
            <person name="Idnurm A."/>
            <person name="Herrera-Estrella A."/>
            <person name="Gabaldon T."/>
            <person name="Grigoriev I.V."/>
        </authorList>
    </citation>
    <scope>NUCLEOTIDE SEQUENCE [LARGE SCALE GENOMIC DNA]</scope>
    <source>
        <strain evidence="3">NRRL 1555(-)</strain>
    </source>
</reference>
<evidence type="ECO:0000313" key="3">
    <source>
        <dbReference type="Proteomes" id="UP000077315"/>
    </source>
</evidence>
<proteinExistence type="predicted"/>
<name>A0A162NBA8_PHYB8</name>
<feature type="region of interest" description="Disordered" evidence="1">
    <location>
        <begin position="1"/>
        <end position="159"/>
    </location>
</feature>
<sequence length="159" mass="16440">MSRSASRIGSSIATSKLAKRASHIPSPASTRATIIPQRTKSTHPGLLHDTTNTSSSSSSSSSFTAARNSRASHIPSARATVYRLTSQDPARAGSRLGVRSTTPGPRNSLFGNPPPPPHSSSGASSNSGIPARPQTSLSTGRPSGLQTPSRVMSRIAKKT</sequence>
<dbReference type="VEuPathDB" id="FungiDB:PHYBLDRAFT_158992"/>
<dbReference type="Proteomes" id="UP000077315">
    <property type="component" value="Unassembled WGS sequence"/>
</dbReference>
<feature type="compositionally biased region" description="Low complexity" evidence="1">
    <location>
        <begin position="119"/>
        <end position="130"/>
    </location>
</feature>
<dbReference type="EMBL" id="KV440982">
    <property type="protein sequence ID" value="OAD72798.1"/>
    <property type="molecule type" value="Genomic_DNA"/>
</dbReference>
<feature type="compositionally biased region" description="Low complexity" evidence="1">
    <location>
        <begin position="50"/>
        <end position="72"/>
    </location>
</feature>